<dbReference type="Proteomes" id="UP000788993">
    <property type="component" value="Unassembled WGS sequence"/>
</dbReference>
<feature type="compositionally biased region" description="Basic and acidic residues" evidence="1">
    <location>
        <begin position="81"/>
        <end position="91"/>
    </location>
</feature>
<dbReference type="EMBL" id="JAEUBD010000983">
    <property type="protein sequence ID" value="KAH3669613.1"/>
    <property type="molecule type" value="Genomic_DNA"/>
</dbReference>
<feature type="compositionally biased region" description="Polar residues" evidence="1">
    <location>
        <begin position="275"/>
        <end position="285"/>
    </location>
</feature>
<evidence type="ECO:0000313" key="3">
    <source>
        <dbReference type="Proteomes" id="UP000788993"/>
    </source>
</evidence>
<keyword evidence="3" id="KW-1185">Reference proteome</keyword>
<reference evidence="2" key="2">
    <citation type="submission" date="2021-01" db="EMBL/GenBank/DDBJ databases">
        <authorList>
            <person name="Schikora-Tamarit M.A."/>
        </authorList>
    </citation>
    <scope>NUCLEOTIDE SEQUENCE</scope>
    <source>
        <strain evidence="2">NCAIM Y.01608</strain>
    </source>
</reference>
<sequence>MFQPAYQPKAPCALNAFSIDGHVKDRMKLKNQQVAVAKDIVTSLTLSEAHSAEYVNGTGPSDEDKQQQCSTAKLVNGKEGWQCKHPVEHTKSPGSNKRVSDRESRVTEDRGRIVCNNIDTAELLHEHTDPGTDSTISVSSDSDHFLDFCEEGCFHVSFLKKQKMTVEGVSSRLQRSVSHLDERLEGVTVSSFTQEPSWRFGTEWNLRKNYDRRQTSRTQHQTPLKTFGDPAIWHLVEGKSKDISQHDSKRSPDLPVHHQRASDFGWSTLGGVNGNSGRVRTNSEA</sequence>
<gene>
    <name evidence="2" type="ORF">OGATHE_002425</name>
</gene>
<evidence type="ECO:0000256" key="1">
    <source>
        <dbReference type="SAM" id="MobiDB-lite"/>
    </source>
</evidence>
<evidence type="ECO:0000313" key="2">
    <source>
        <dbReference type="EMBL" id="KAH3669613.1"/>
    </source>
</evidence>
<feature type="region of interest" description="Disordered" evidence="1">
    <location>
        <begin position="80"/>
        <end position="108"/>
    </location>
</feature>
<feature type="compositionally biased region" description="Basic and acidic residues" evidence="1">
    <location>
        <begin position="240"/>
        <end position="256"/>
    </location>
</feature>
<accession>A0A9P8PCA1</accession>
<feature type="region of interest" description="Disordered" evidence="1">
    <location>
        <begin position="240"/>
        <end position="285"/>
    </location>
</feature>
<reference evidence="2" key="1">
    <citation type="journal article" date="2021" name="Open Biol.">
        <title>Shared evolutionary footprints suggest mitochondrial oxidative damage underlies multiple complex I losses in fungi.</title>
        <authorList>
            <person name="Schikora-Tamarit M.A."/>
            <person name="Marcet-Houben M."/>
            <person name="Nosek J."/>
            <person name="Gabaldon T."/>
        </authorList>
    </citation>
    <scope>NUCLEOTIDE SEQUENCE</scope>
    <source>
        <strain evidence="2">NCAIM Y.01608</strain>
    </source>
</reference>
<feature type="compositionally biased region" description="Basic and acidic residues" evidence="1">
    <location>
        <begin position="98"/>
        <end position="108"/>
    </location>
</feature>
<dbReference type="AlphaFoldDB" id="A0A9P8PCA1"/>
<proteinExistence type="predicted"/>
<comment type="caution">
    <text evidence="2">The sequence shown here is derived from an EMBL/GenBank/DDBJ whole genome shotgun (WGS) entry which is preliminary data.</text>
</comment>
<protein>
    <submittedName>
        <fullName evidence="2">Uncharacterized protein</fullName>
    </submittedName>
</protein>
<organism evidence="2 3">
    <name type="scientific">Ogataea polymorpha</name>
    <dbReference type="NCBI Taxonomy" id="460523"/>
    <lineage>
        <taxon>Eukaryota</taxon>
        <taxon>Fungi</taxon>
        <taxon>Dikarya</taxon>
        <taxon>Ascomycota</taxon>
        <taxon>Saccharomycotina</taxon>
        <taxon>Pichiomycetes</taxon>
        <taxon>Pichiales</taxon>
        <taxon>Pichiaceae</taxon>
        <taxon>Ogataea</taxon>
    </lineage>
</organism>
<name>A0A9P8PCA1_9ASCO</name>